<accession>A0A914DBN5</accession>
<dbReference type="Gene3D" id="3.40.50.300">
    <property type="entry name" value="P-loop containing nucleotide triphosphate hydrolases"/>
    <property type="match status" value="1"/>
</dbReference>
<name>A0A914DBN5_9BILA</name>
<dbReference type="SUPFAM" id="SSF52540">
    <property type="entry name" value="P-loop containing nucleoside triphosphate hydrolases"/>
    <property type="match status" value="1"/>
</dbReference>
<sequence length="83" mass="9622">MSFGLCKPVQISDEFSDDCKKRNEEIELEIMKEMINNKRVVQILLLGTSDSGKSTIAKQMRSVFLDKILKFELVKSKRKINEK</sequence>
<dbReference type="AlphaFoldDB" id="A0A914DBN5"/>
<organism evidence="1 2">
    <name type="scientific">Acrobeloides nanus</name>
    <dbReference type="NCBI Taxonomy" id="290746"/>
    <lineage>
        <taxon>Eukaryota</taxon>
        <taxon>Metazoa</taxon>
        <taxon>Ecdysozoa</taxon>
        <taxon>Nematoda</taxon>
        <taxon>Chromadorea</taxon>
        <taxon>Rhabditida</taxon>
        <taxon>Tylenchina</taxon>
        <taxon>Cephalobomorpha</taxon>
        <taxon>Cephaloboidea</taxon>
        <taxon>Cephalobidae</taxon>
        <taxon>Acrobeloides</taxon>
    </lineage>
</organism>
<dbReference type="Proteomes" id="UP000887540">
    <property type="component" value="Unplaced"/>
</dbReference>
<dbReference type="WBParaSite" id="ACRNAN_scaffold2130.g14407.t1">
    <property type="protein sequence ID" value="ACRNAN_scaffold2130.g14407.t1"/>
    <property type="gene ID" value="ACRNAN_scaffold2130.g14407"/>
</dbReference>
<evidence type="ECO:0000313" key="1">
    <source>
        <dbReference type="Proteomes" id="UP000887540"/>
    </source>
</evidence>
<dbReference type="InterPro" id="IPR027417">
    <property type="entry name" value="P-loop_NTPase"/>
</dbReference>
<reference evidence="2" key="1">
    <citation type="submission" date="2022-11" db="UniProtKB">
        <authorList>
            <consortium name="WormBaseParasite"/>
        </authorList>
    </citation>
    <scope>IDENTIFICATION</scope>
</reference>
<evidence type="ECO:0000313" key="2">
    <source>
        <dbReference type="WBParaSite" id="ACRNAN_scaffold2130.g14407.t1"/>
    </source>
</evidence>
<keyword evidence="1" id="KW-1185">Reference proteome</keyword>
<protein>
    <submittedName>
        <fullName evidence="2">Uncharacterized protein</fullName>
    </submittedName>
</protein>
<proteinExistence type="predicted"/>